<reference evidence="1 2" key="1">
    <citation type="submission" date="2021-06" db="EMBL/GenBank/DDBJ databases">
        <title>Caerostris extrusa draft genome.</title>
        <authorList>
            <person name="Kono N."/>
            <person name="Arakawa K."/>
        </authorList>
    </citation>
    <scope>NUCLEOTIDE SEQUENCE [LARGE SCALE GENOMIC DNA]</scope>
</reference>
<organism evidence="1 2">
    <name type="scientific">Caerostris extrusa</name>
    <name type="common">Bark spider</name>
    <name type="synonym">Caerostris bankana</name>
    <dbReference type="NCBI Taxonomy" id="172846"/>
    <lineage>
        <taxon>Eukaryota</taxon>
        <taxon>Metazoa</taxon>
        <taxon>Ecdysozoa</taxon>
        <taxon>Arthropoda</taxon>
        <taxon>Chelicerata</taxon>
        <taxon>Arachnida</taxon>
        <taxon>Araneae</taxon>
        <taxon>Araneomorphae</taxon>
        <taxon>Entelegynae</taxon>
        <taxon>Araneoidea</taxon>
        <taxon>Araneidae</taxon>
        <taxon>Caerostris</taxon>
    </lineage>
</organism>
<dbReference type="EMBL" id="BPLR01000342">
    <property type="protein sequence ID" value="GIY94044.1"/>
    <property type="molecule type" value="Genomic_DNA"/>
</dbReference>
<proteinExistence type="predicted"/>
<accession>A0AAV4XHA3</accession>
<dbReference type="Proteomes" id="UP001054945">
    <property type="component" value="Unassembled WGS sequence"/>
</dbReference>
<protein>
    <submittedName>
        <fullName evidence="1">Uncharacterized protein</fullName>
    </submittedName>
</protein>
<keyword evidence="2" id="KW-1185">Reference proteome</keyword>
<name>A0AAV4XHA3_CAEEX</name>
<sequence length="108" mass="12555">MLKTLLPVIIIKFNFLINKILGLNHSSHPGRLQPAVISILKPEKRSFQDEKATEQYYFFITEKHCLIHFTPLSILCNRTISFIKSKSVFVKTYQLLRIVEFTTSVISE</sequence>
<evidence type="ECO:0000313" key="2">
    <source>
        <dbReference type="Proteomes" id="UP001054945"/>
    </source>
</evidence>
<evidence type="ECO:0000313" key="1">
    <source>
        <dbReference type="EMBL" id="GIY94044.1"/>
    </source>
</evidence>
<dbReference type="AlphaFoldDB" id="A0AAV4XHA3"/>
<gene>
    <name evidence="1" type="ORF">CEXT_134341</name>
</gene>
<comment type="caution">
    <text evidence="1">The sequence shown here is derived from an EMBL/GenBank/DDBJ whole genome shotgun (WGS) entry which is preliminary data.</text>
</comment>